<dbReference type="Gene3D" id="3.20.10.10">
    <property type="entry name" value="D-amino Acid Aminotransferase, subunit A, domain 2"/>
    <property type="match status" value="1"/>
</dbReference>
<evidence type="ECO:0000256" key="10">
    <source>
        <dbReference type="ARBA" id="ARBA00022898"/>
    </source>
</evidence>
<dbReference type="EC" id="2.6.1.42" evidence="17"/>
<dbReference type="InterPro" id="IPR033939">
    <property type="entry name" value="BCAT_family"/>
</dbReference>
<reference evidence="18 20" key="1">
    <citation type="submission" date="2019-11" db="EMBL/GenBank/DDBJ databases">
        <title>Eggerthellaceae novel genus isolated from the rectal contents of marmort.</title>
        <authorList>
            <person name="Zhang G."/>
        </authorList>
    </citation>
    <scope>NUCLEOTIDE SEQUENCE [LARGE SCALE GENOMIC DNA]</scope>
    <source>
        <strain evidence="20">zg-886</strain>
        <strain evidence="18">Zg-886</strain>
    </source>
</reference>
<dbReference type="Pfam" id="PF01063">
    <property type="entry name" value="Aminotran_4"/>
    <property type="match status" value="1"/>
</dbReference>
<evidence type="ECO:0000313" key="20">
    <source>
        <dbReference type="Proteomes" id="UP000636394"/>
    </source>
</evidence>
<evidence type="ECO:0000256" key="6">
    <source>
        <dbReference type="ARBA" id="ARBA00009320"/>
    </source>
</evidence>
<keyword evidence="20" id="KW-1185">Reference proteome</keyword>
<dbReference type="PROSITE" id="PS00770">
    <property type="entry name" value="AA_TRANSFER_CLASS_4"/>
    <property type="match status" value="1"/>
</dbReference>
<protein>
    <recommendedName>
        <fullName evidence="17">Branched-chain-amino-acid aminotransferase</fullName>
        <shortName evidence="17">BCAT</shortName>
        <ecNumber evidence="17">2.6.1.42</ecNumber>
    </recommendedName>
</protein>
<evidence type="ECO:0000256" key="17">
    <source>
        <dbReference type="RuleBase" id="RU364094"/>
    </source>
</evidence>
<organism evidence="19 21">
    <name type="scientific">Xiamenia xianingshaonis</name>
    <dbReference type="NCBI Taxonomy" id="2682776"/>
    <lineage>
        <taxon>Bacteria</taxon>
        <taxon>Bacillati</taxon>
        <taxon>Actinomycetota</taxon>
        <taxon>Coriobacteriia</taxon>
        <taxon>Eggerthellales</taxon>
        <taxon>Eggerthellaceae</taxon>
        <taxon>Xiamenia</taxon>
    </lineage>
</organism>
<accession>A0A9E6STU5</accession>
<dbReference type="Proteomes" id="UP000671910">
    <property type="component" value="Chromosome"/>
</dbReference>
<evidence type="ECO:0000313" key="21">
    <source>
        <dbReference type="Proteomes" id="UP000671910"/>
    </source>
</evidence>
<dbReference type="NCBIfam" id="TIGR01122">
    <property type="entry name" value="ilvE_I"/>
    <property type="match status" value="1"/>
</dbReference>
<gene>
    <name evidence="17" type="primary">ilvE</name>
    <name evidence="18" type="ORF">GMI68_07055</name>
    <name evidence="19" type="ORF">J7S26_05345</name>
</gene>
<dbReference type="GO" id="GO:0009082">
    <property type="term" value="P:branched-chain amino acid biosynthetic process"/>
    <property type="evidence" value="ECO:0007669"/>
    <property type="project" value="UniProtKB-KW"/>
</dbReference>
<evidence type="ECO:0000256" key="9">
    <source>
        <dbReference type="ARBA" id="ARBA00022679"/>
    </source>
</evidence>
<evidence type="ECO:0000256" key="12">
    <source>
        <dbReference type="ARBA" id="ARBA00048212"/>
    </source>
</evidence>
<evidence type="ECO:0000256" key="3">
    <source>
        <dbReference type="ARBA" id="ARBA00004824"/>
    </source>
</evidence>
<reference evidence="19" key="2">
    <citation type="submission" date="2021-04" db="EMBL/GenBank/DDBJ databases">
        <title>Novel species in family Eggerthellaceae.</title>
        <authorList>
            <person name="Zhang G."/>
        </authorList>
    </citation>
    <scope>NUCLEOTIDE SEQUENCE</scope>
    <source>
        <strain evidence="19">Zg-886</strain>
    </source>
</reference>
<keyword evidence="10 16" id="KW-0663">Pyridoxal phosphate</keyword>
<evidence type="ECO:0000256" key="7">
    <source>
        <dbReference type="ARBA" id="ARBA00022576"/>
    </source>
</evidence>
<proteinExistence type="inferred from homology"/>
<evidence type="ECO:0000256" key="16">
    <source>
        <dbReference type="RuleBase" id="RU004516"/>
    </source>
</evidence>
<comment type="catalytic activity">
    <reaction evidence="13 17">
        <text>L-isoleucine + 2-oxoglutarate = (S)-3-methyl-2-oxopentanoate + L-glutamate</text>
        <dbReference type="Rhea" id="RHEA:24801"/>
        <dbReference type="ChEBI" id="CHEBI:16810"/>
        <dbReference type="ChEBI" id="CHEBI:29985"/>
        <dbReference type="ChEBI" id="CHEBI:35146"/>
        <dbReference type="ChEBI" id="CHEBI:58045"/>
        <dbReference type="EC" id="2.6.1.42"/>
    </reaction>
</comment>
<keyword evidence="7 17" id="KW-0032">Aminotransferase</keyword>
<keyword evidence="8 17" id="KW-0028">Amino-acid biosynthesis</keyword>
<dbReference type="PANTHER" id="PTHR42743:SF11">
    <property type="entry name" value="AMINODEOXYCHORISMATE LYASE"/>
    <property type="match status" value="1"/>
</dbReference>
<evidence type="ECO:0000313" key="19">
    <source>
        <dbReference type="EMBL" id="QTU83811.1"/>
    </source>
</evidence>
<dbReference type="NCBIfam" id="NF005146">
    <property type="entry name" value="PRK06606.1"/>
    <property type="match status" value="1"/>
</dbReference>
<evidence type="ECO:0000256" key="15">
    <source>
        <dbReference type="RuleBase" id="RU004106"/>
    </source>
</evidence>
<dbReference type="EMBL" id="CP072829">
    <property type="protein sequence ID" value="QTU83811.1"/>
    <property type="molecule type" value="Genomic_DNA"/>
</dbReference>
<comment type="pathway">
    <text evidence="5 17">Amino-acid biosynthesis; L-leucine biosynthesis; L-leucine from 3-methyl-2-oxobutanoate: step 4/4.</text>
</comment>
<comment type="catalytic activity">
    <reaction evidence="12 17">
        <text>L-valine + 2-oxoglutarate = 3-methyl-2-oxobutanoate + L-glutamate</text>
        <dbReference type="Rhea" id="RHEA:24813"/>
        <dbReference type="ChEBI" id="CHEBI:11851"/>
        <dbReference type="ChEBI" id="CHEBI:16810"/>
        <dbReference type="ChEBI" id="CHEBI:29985"/>
        <dbReference type="ChEBI" id="CHEBI:57762"/>
        <dbReference type="EC" id="2.6.1.42"/>
    </reaction>
</comment>
<evidence type="ECO:0000256" key="1">
    <source>
        <dbReference type="ARBA" id="ARBA00001933"/>
    </source>
</evidence>
<comment type="similarity">
    <text evidence="6 15">Belongs to the class-IV pyridoxal-phosphate-dependent aminotransferase family.</text>
</comment>
<comment type="catalytic activity">
    <reaction evidence="14 17">
        <text>L-leucine + 2-oxoglutarate = 4-methyl-2-oxopentanoate + L-glutamate</text>
        <dbReference type="Rhea" id="RHEA:18321"/>
        <dbReference type="ChEBI" id="CHEBI:16810"/>
        <dbReference type="ChEBI" id="CHEBI:17865"/>
        <dbReference type="ChEBI" id="CHEBI:29985"/>
        <dbReference type="ChEBI" id="CHEBI:57427"/>
        <dbReference type="EC" id="2.6.1.42"/>
    </reaction>
</comment>
<sequence>MADIIEVDYIWKNGELVPWADATTHVLSHSLHYGSGVFEGIRCYKSPEGKSNVFRLRDHMERLHRSAKIACIDLPYTVDELCDATVELIEANNLPACYIRPIVYRGYGVMGVDPTGAKVEVVIAAWPWDSYLGEDALENGVSVGVSSWRQRSINAIPPAVKSTASYMNSILAKLEAKEHGYAEAIMLNEAGLVCEGTGENLFVVRDGVLSTPPTSDGLLEGITRDSVLCLADDLEIPALEESLTRSDLYIADEVFMTGSAAELTPIGSVDGRAIGKPGPVTRALQDRFFDVVYGKVEEYAEWLTPVTVK</sequence>
<dbReference type="EMBL" id="WPCR01000008">
    <property type="protein sequence ID" value="NHM14522.1"/>
    <property type="molecule type" value="Genomic_DNA"/>
</dbReference>
<dbReference type="KEGG" id="ebz:J7S26_05345"/>
<evidence type="ECO:0000256" key="4">
    <source>
        <dbReference type="ARBA" id="ARBA00004931"/>
    </source>
</evidence>
<dbReference type="AlphaFoldDB" id="A0A9E6STU5"/>
<evidence type="ECO:0000256" key="8">
    <source>
        <dbReference type="ARBA" id="ARBA00022605"/>
    </source>
</evidence>
<dbReference type="InterPro" id="IPR036038">
    <property type="entry name" value="Aminotransferase-like"/>
</dbReference>
<dbReference type="RefSeq" id="WP_165058384.1">
    <property type="nucleotide sequence ID" value="NZ_CP072829.1"/>
</dbReference>
<dbReference type="SUPFAM" id="SSF56752">
    <property type="entry name" value="D-aminoacid aminotransferase-like PLP-dependent enzymes"/>
    <property type="match status" value="1"/>
</dbReference>
<dbReference type="GO" id="GO:0004084">
    <property type="term" value="F:branched-chain-amino-acid transaminase activity"/>
    <property type="evidence" value="ECO:0007669"/>
    <property type="project" value="UniProtKB-EC"/>
</dbReference>
<comment type="pathway">
    <text evidence="4 17">Amino-acid biosynthesis; L-valine biosynthesis; L-valine from pyruvate: step 4/4.</text>
</comment>
<dbReference type="FunFam" id="3.20.10.10:FF:000002">
    <property type="entry name" value="D-alanine aminotransferase"/>
    <property type="match status" value="1"/>
</dbReference>
<dbReference type="InterPro" id="IPR043132">
    <property type="entry name" value="BCAT-like_C"/>
</dbReference>
<dbReference type="Gene3D" id="3.30.470.10">
    <property type="match status" value="1"/>
</dbReference>
<comment type="cofactor">
    <cofactor evidence="1 16">
        <name>pyridoxal 5'-phosphate</name>
        <dbReference type="ChEBI" id="CHEBI:597326"/>
    </cofactor>
</comment>
<keyword evidence="9 17" id="KW-0808">Transferase</keyword>
<dbReference type="InterPro" id="IPR043131">
    <property type="entry name" value="BCAT-like_N"/>
</dbReference>
<dbReference type="InterPro" id="IPR001544">
    <property type="entry name" value="Aminotrans_IV"/>
</dbReference>
<name>A0A9E6STU5_9ACTN</name>
<dbReference type="CDD" id="cd01557">
    <property type="entry name" value="BCAT_beta_family"/>
    <property type="match status" value="1"/>
</dbReference>
<dbReference type="PANTHER" id="PTHR42743">
    <property type="entry name" value="AMINO-ACID AMINOTRANSFERASE"/>
    <property type="match status" value="1"/>
</dbReference>
<comment type="pathway">
    <text evidence="3 17">Amino-acid biosynthesis; L-isoleucine biosynthesis; L-isoleucine from 2-oxobutanoate: step 4/4.</text>
</comment>
<evidence type="ECO:0000313" key="18">
    <source>
        <dbReference type="EMBL" id="NHM14522.1"/>
    </source>
</evidence>
<evidence type="ECO:0000256" key="14">
    <source>
        <dbReference type="ARBA" id="ARBA00049229"/>
    </source>
</evidence>
<comment type="function">
    <text evidence="2 17">Acts on leucine, isoleucine and valine.</text>
</comment>
<dbReference type="GO" id="GO:0008652">
    <property type="term" value="P:amino acid biosynthetic process"/>
    <property type="evidence" value="ECO:0007669"/>
    <property type="project" value="UniProtKB-KW"/>
</dbReference>
<keyword evidence="11 17" id="KW-0100">Branched-chain amino acid biosynthesis</keyword>
<evidence type="ECO:0000256" key="2">
    <source>
        <dbReference type="ARBA" id="ARBA00003109"/>
    </source>
</evidence>
<dbReference type="Proteomes" id="UP000636394">
    <property type="component" value="Unassembled WGS sequence"/>
</dbReference>
<evidence type="ECO:0000256" key="5">
    <source>
        <dbReference type="ARBA" id="ARBA00005072"/>
    </source>
</evidence>
<evidence type="ECO:0000256" key="13">
    <source>
        <dbReference type="ARBA" id="ARBA00048798"/>
    </source>
</evidence>
<dbReference type="InterPro" id="IPR050571">
    <property type="entry name" value="Class-IV_PLP-Dep_Aminotrnsfr"/>
</dbReference>
<dbReference type="InterPro" id="IPR005785">
    <property type="entry name" value="B_amino_transI"/>
</dbReference>
<evidence type="ECO:0000256" key="11">
    <source>
        <dbReference type="ARBA" id="ARBA00023304"/>
    </source>
</evidence>
<dbReference type="InterPro" id="IPR018300">
    <property type="entry name" value="Aminotrans_IV_CS"/>
</dbReference>